<feature type="non-terminal residue" evidence="1">
    <location>
        <position position="123"/>
    </location>
</feature>
<accession>A0ACA9SBU9</accession>
<dbReference type="EMBL" id="CAJVQC010110634">
    <property type="protein sequence ID" value="CAG8834958.1"/>
    <property type="molecule type" value="Genomic_DNA"/>
</dbReference>
<protein>
    <submittedName>
        <fullName evidence="1">17265_t:CDS:1</fullName>
    </submittedName>
</protein>
<evidence type="ECO:0000313" key="1">
    <source>
        <dbReference type="EMBL" id="CAG8834958.1"/>
    </source>
</evidence>
<dbReference type="Proteomes" id="UP000789920">
    <property type="component" value="Unassembled WGS sequence"/>
</dbReference>
<proteinExistence type="predicted"/>
<keyword evidence="2" id="KW-1185">Reference proteome</keyword>
<gene>
    <name evidence="1" type="ORF">RPERSI_LOCUS29372</name>
</gene>
<comment type="caution">
    <text evidence="1">The sequence shown here is derived from an EMBL/GenBank/DDBJ whole genome shotgun (WGS) entry which is preliminary data.</text>
</comment>
<sequence>KKYDDLAIIRPHETPQQWAIHIKDDLQELCSRERPRWRRFGYEIKFEDLMQYHWNNECFNTEIQNENAQLIQNIMPIESIKIKSFMPSLIHSLTPPLPPKPVAYIQRSVGAPSFIDVDEYWAS</sequence>
<reference evidence="1" key="1">
    <citation type="submission" date="2021-06" db="EMBL/GenBank/DDBJ databases">
        <authorList>
            <person name="Kallberg Y."/>
            <person name="Tangrot J."/>
            <person name="Rosling A."/>
        </authorList>
    </citation>
    <scope>NUCLEOTIDE SEQUENCE</scope>
    <source>
        <strain evidence="1">MA461A</strain>
    </source>
</reference>
<feature type="non-terminal residue" evidence="1">
    <location>
        <position position="1"/>
    </location>
</feature>
<evidence type="ECO:0000313" key="2">
    <source>
        <dbReference type="Proteomes" id="UP000789920"/>
    </source>
</evidence>
<name>A0ACA9SBU9_9GLOM</name>
<organism evidence="1 2">
    <name type="scientific">Racocetra persica</name>
    <dbReference type="NCBI Taxonomy" id="160502"/>
    <lineage>
        <taxon>Eukaryota</taxon>
        <taxon>Fungi</taxon>
        <taxon>Fungi incertae sedis</taxon>
        <taxon>Mucoromycota</taxon>
        <taxon>Glomeromycotina</taxon>
        <taxon>Glomeromycetes</taxon>
        <taxon>Diversisporales</taxon>
        <taxon>Gigasporaceae</taxon>
        <taxon>Racocetra</taxon>
    </lineage>
</organism>